<protein>
    <submittedName>
        <fullName evidence="4">Acyl carrier protein</fullName>
    </submittedName>
</protein>
<evidence type="ECO:0000259" key="3">
    <source>
        <dbReference type="PROSITE" id="PS50075"/>
    </source>
</evidence>
<dbReference type="Pfam" id="PF00550">
    <property type="entry name" value="PP-binding"/>
    <property type="match status" value="1"/>
</dbReference>
<keyword evidence="2" id="KW-0597">Phosphoprotein</keyword>
<feature type="domain" description="Carrier" evidence="3">
    <location>
        <begin position="1"/>
        <end position="89"/>
    </location>
</feature>
<dbReference type="InterPro" id="IPR006162">
    <property type="entry name" value="Ppantetheine_attach_site"/>
</dbReference>
<accession>A0A4R6PTP4</accession>
<comment type="caution">
    <text evidence="4">The sequence shown here is derived from an EMBL/GenBank/DDBJ whole genome shotgun (WGS) entry which is preliminary data.</text>
</comment>
<dbReference type="SUPFAM" id="SSF47336">
    <property type="entry name" value="ACP-like"/>
    <property type="match status" value="1"/>
</dbReference>
<name>A0A4R6PTP4_NOCIG</name>
<evidence type="ECO:0000313" key="4">
    <source>
        <dbReference type="EMBL" id="TDP41617.1"/>
    </source>
</evidence>
<dbReference type="InterPro" id="IPR036736">
    <property type="entry name" value="ACP-like_sf"/>
</dbReference>
<dbReference type="AlphaFoldDB" id="A0A4R6PTP4"/>
<organism evidence="4 5">
    <name type="scientific">Nocardia ignorata</name>
    <dbReference type="NCBI Taxonomy" id="145285"/>
    <lineage>
        <taxon>Bacteria</taxon>
        <taxon>Bacillati</taxon>
        <taxon>Actinomycetota</taxon>
        <taxon>Actinomycetes</taxon>
        <taxon>Mycobacteriales</taxon>
        <taxon>Nocardiaceae</taxon>
        <taxon>Nocardia</taxon>
    </lineage>
</organism>
<reference evidence="4 5" key="1">
    <citation type="submission" date="2019-03" db="EMBL/GenBank/DDBJ databases">
        <title>Genomic Encyclopedia of Type Strains, Phase IV (KMG-IV): sequencing the most valuable type-strain genomes for metagenomic binning, comparative biology and taxonomic classification.</title>
        <authorList>
            <person name="Goeker M."/>
        </authorList>
    </citation>
    <scope>NUCLEOTIDE SEQUENCE [LARGE SCALE GENOMIC DNA]</scope>
    <source>
        <strain evidence="4 5">DSM 44496</strain>
    </source>
</reference>
<evidence type="ECO:0000256" key="2">
    <source>
        <dbReference type="ARBA" id="ARBA00022553"/>
    </source>
</evidence>
<proteinExistence type="predicted"/>
<dbReference type="Gene3D" id="1.10.1200.10">
    <property type="entry name" value="ACP-like"/>
    <property type="match status" value="1"/>
</dbReference>
<sequence>MSEISVIDTVREIVAEAVALEIDEVEADATLFGEVGAESIDLLDILFRIERRLGVKITTTQLSERIQGGIPDEQFGTDDGMVSDLGLEQLHKVMPQIDPAELSGKLGAEDVMGLFTVRNLADMVSKHTVAAS</sequence>
<evidence type="ECO:0000256" key="1">
    <source>
        <dbReference type="ARBA" id="ARBA00022450"/>
    </source>
</evidence>
<dbReference type="PROSITE" id="PS00012">
    <property type="entry name" value="PHOSPHOPANTETHEINE"/>
    <property type="match status" value="1"/>
</dbReference>
<dbReference type="EMBL" id="SNXK01000001">
    <property type="protein sequence ID" value="TDP41617.1"/>
    <property type="molecule type" value="Genomic_DNA"/>
</dbReference>
<dbReference type="PROSITE" id="PS50075">
    <property type="entry name" value="CARRIER"/>
    <property type="match status" value="1"/>
</dbReference>
<gene>
    <name evidence="4" type="ORF">DFR75_101720</name>
</gene>
<dbReference type="RefSeq" id="WP_133733790.1">
    <property type="nucleotide sequence ID" value="NZ_SNXK01000001.1"/>
</dbReference>
<dbReference type="Proteomes" id="UP000295087">
    <property type="component" value="Unassembled WGS sequence"/>
</dbReference>
<keyword evidence="5" id="KW-1185">Reference proteome</keyword>
<keyword evidence="1" id="KW-0596">Phosphopantetheine</keyword>
<dbReference type="InterPro" id="IPR009081">
    <property type="entry name" value="PP-bd_ACP"/>
</dbReference>
<evidence type="ECO:0000313" key="5">
    <source>
        <dbReference type="Proteomes" id="UP000295087"/>
    </source>
</evidence>